<accession>A0A7J8HRS0</accession>
<proteinExistence type="predicted"/>
<name>A0A7J8HRS0_ROUAE</name>
<evidence type="ECO:0000313" key="2">
    <source>
        <dbReference type="Proteomes" id="UP000593571"/>
    </source>
</evidence>
<comment type="caution">
    <text evidence="1">The sequence shown here is derived from an EMBL/GenBank/DDBJ whole genome shotgun (WGS) entry which is preliminary data.</text>
</comment>
<gene>
    <name evidence="1" type="ORF">HJG63_011096</name>
</gene>
<protein>
    <submittedName>
        <fullName evidence="1">Uncharacterized protein</fullName>
    </submittedName>
</protein>
<dbReference type="AlphaFoldDB" id="A0A7J8HRS0"/>
<keyword evidence="2" id="KW-1185">Reference proteome</keyword>
<dbReference type="Proteomes" id="UP000593571">
    <property type="component" value="Unassembled WGS sequence"/>
</dbReference>
<evidence type="ECO:0000313" key="1">
    <source>
        <dbReference type="EMBL" id="KAF6475003.1"/>
    </source>
</evidence>
<organism evidence="1 2">
    <name type="scientific">Rousettus aegyptiacus</name>
    <name type="common">Egyptian fruit bat</name>
    <name type="synonym">Pteropus aegyptiacus</name>
    <dbReference type="NCBI Taxonomy" id="9407"/>
    <lineage>
        <taxon>Eukaryota</taxon>
        <taxon>Metazoa</taxon>
        <taxon>Chordata</taxon>
        <taxon>Craniata</taxon>
        <taxon>Vertebrata</taxon>
        <taxon>Euteleostomi</taxon>
        <taxon>Mammalia</taxon>
        <taxon>Eutheria</taxon>
        <taxon>Laurasiatheria</taxon>
        <taxon>Chiroptera</taxon>
        <taxon>Yinpterochiroptera</taxon>
        <taxon>Pteropodoidea</taxon>
        <taxon>Pteropodidae</taxon>
        <taxon>Rousettinae</taxon>
        <taxon>Rousettus</taxon>
    </lineage>
</organism>
<reference evidence="1 2" key="1">
    <citation type="journal article" date="2020" name="Nature">
        <title>Six reference-quality genomes reveal evolution of bat adaptations.</title>
        <authorList>
            <person name="Jebb D."/>
            <person name="Huang Z."/>
            <person name="Pippel M."/>
            <person name="Hughes G.M."/>
            <person name="Lavrichenko K."/>
            <person name="Devanna P."/>
            <person name="Winkler S."/>
            <person name="Jermiin L.S."/>
            <person name="Skirmuntt E.C."/>
            <person name="Katzourakis A."/>
            <person name="Burkitt-Gray L."/>
            <person name="Ray D.A."/>
            <person name="Sullivan K.A.M."/>
            <person name="Roscito J.G."/>
            <person name="Kirilenko B.M."/>
            <person name="Davalos L.M."/>
            <person name="Corthals A.P."/>
            <person name="Power M.L."/>
            <person name="Jones G."/>
            <person name="Ransome R.D."/>
            <person name="Dechmann D.K.N."/>
            <person name="Locatelli A.G."/>
            <person name="Puechmaille S.J."/>
            <person name="Fedrigo O."/>
            <person name="Jarvis E.D."/>
            <person name="Hiller M."/>
            <person name="Vernes S.C."/>
            <person name="Myers E.W."/>
            <person name="Teeling E.C."/>
        </authorList>
    </citation>
    <scope>NUCLEOTIDE SEQUENCE [LARGE SCALE GENOMIC DNA]</scope>
    <source>
        <strain evidence="1">MRouAeg1</strain>
        <tissue evidence="1">Muscle</tissue>
    </source>
</reference>
<sequence>MAGEGKEKAGTEDSEHLPALSKVFSALLKLPNFTLRGHCGFCPQVTLRAEAERAKNWPSRSADPYLYELPAGWLASCLLTLLSAWISEMCTFNSSNVHQVPTRTRDCARHGSHWGCGLDKATAGHMAREDHTQPRPAH</sequence>
<dbReference type="EMBL" id="JACASE010000004">
    <property type="protein sequence ID" value="KAF6475003.1"/>
    <property type="molecule type" value="Genomic_DNA"/>
</dbReference>